<feature type="region of interest" description="Disordered" evidence="1">
    <location>
        <begin position="417"/>
        <end position="440"/>
    </location>
</feature>
<accession>A0A131ZTN0</accession>
<dbReference type="GO" id="GO:0005789">
    <property type="term" value="C:endoplasmic reticulum membrane"/>
    <property type="evidence" value="ECO:0007669"/>
    <property type="project" value="TreeGrafter"/>
</dbReference>
<dbReference type="InterPro" id="IPR052643">
    <property type="entry name" value="ERP44"/>
</dbReference>
<gene>
    <name evidence="2" type="ORF">QR98_0003120</name>
</gene>
<protein>
    <submittedName>
        <fullName evidence="2">Thioredoxin domain-containing protein</fullName>
    </submittedName>
</protein>
<dbReference type="FunFam" id="3.40.30.10:FF:000051">
    <property type="entry name" value="endoplasmic reticulum resident protein 44"/>
    <property type="match status" value="1"/>
</dbReference>
<dbReference type="EMBL" id="JXLN01000400">
    <property type="protein sequence ID" value="KPL97881.1"/>
    <property type="molecule type" value="Genomic_DNA"/>
</dbReference>
<dbReference type="OrthoDB" id="294696at2759"/>
<comment type="caution">
    <text evidence="2">The sequence shown here is derived from an EMBL/GenBank/DDBJ whole genome shotgun (WGS) entry which is preliminary data.</text>
</comment>
<organism evidence="2 3">
    <name type="scientific">Sarcoptes scabiei</name>
    <name type="common">Itch mite</name>
    <name type="synonym">Acarus scabiei</name>
    <dbReference type="NCBI Taxonomy" id="52283"/>
    <lineage>
        <taxon>Eukaryota</taxon>
        <taxon>Metazoa</taxon>
        <taxon>Ecdysozoa</taxon>
        <taxon>Arthropoda</taxon>
        <taxon>Chelicerata</taxon>
        <taxon>Arachnida</taxon>
        <taxon>Acari</taxon>
        <taxon>Acariformes</taxon>
        <taxon>Sarcoptiformes</taxon>
        <taxon>Astigmata</taxon>
        <taxon>Psoroptidia</taxon>
        <taxon>Sarcoptoidea</taxon>
        <taxon>Sarcoptidae</taxon>
        <taxon>Sarcoptinae</taxon>
        <taxon>Sarcoptes</taxon>
    </lineage>
</organism>
<dbReference type="GO" id="GO:0006457">
    <property type="term" value="P:protein folding"/>
    <property type="evidence" value="ECO:0007669"/>
    <property type="project" value="TreeGrafter"/>
</dbReference>
<dbReference type="InterPro" id="IPR036249">
    <property type="entry name" value="Thioredoxin-like_sf"/>
</dbReference>
<dbReference type="InterPro" id="IPR013766">
    <property type="entry name" value="Thioredoxin_domain"/>
</dbReference>
<evidence type="ECO:0000313" key="3">
    <source>
        <dbReference type="Proteomes" id="UP000616769"/>
    </source>
</evidence>
<dbReference type="Proteomes" id="UP000616769">
    <property type="component" value="Unassembled WGS sequence"/>
</dbReference>
<evidence type="ECO:0000256" key="1">
    <source>
        <dbReference type="SAM" id="MobiDB-lite"/>
    </source>
</evidence>
<dbReference type="PROSITE" id="PS51352">
    <property type="entry name" value="THIOREDOXIN_2"/>
    <property type="match status" value="1"/>
</dbReference>
<dbReference type="VEuPathDB" id="VectorBase:SSCA004242"/>
<dbReference type="Gene3D" id="3.40.30.10">
    <property type="entry name" value="Glutaredoxin"/>
    <property type="match status" value="3"/>
</dbReference>
<dbReference type="Pfam" id="PF00085">
    <property type="entry name" value="Thioredoxin"/>
    <property type="match status" value="1"/>
</dbReference>
<feature type="compositionally biased region" description="Low complexity" evidence="1">
    <location>
        <begin position="430"/>
        <end position="439"/>
    </location>
</feature>
<proteinExistence type="predicted"/>
<reference evidence="2 3" key="1">
    <citation type="journal article" date="2015" name="Parasit. Vectors">
        <title>Draft genome of the scabies mite.</title>
        <authorList>
            <person name="Rider S.D.Jr."/>
            <person name="Morgan M.S."/>
            <person name="Arlian L.G."/>
        </authorList>
    </citation>
    <scope>NUCLEOTIDE SEQUENCE [LARGE SCALE GENOMIC DNA]</scope>
    <source>
        <strain evidence="2">Arlian Lab</strain>
    </source>
</reference>
<dbReference type="AlphaFoldDB" id="A0A131ZTN0"/>
<dbReference type="Pfam" id="PF13848">
    <property type="entry name" value="Thioredoxin_6"/>
    <property type="match status" value="1"/>
</dbReference>
<sequence>MLLSRYFINSRSSRRKSSSSSLSSSPFSTSIPFFSNPITMLVHSICFLSFASFINAHVVSLTSHDFDAFTARYELVFLNFYADWCHFSQLLAPIFEEVAKKISIEFPDEGKVLFARIDCEQESKLIRFEEFRICFNQKSFGIGALGQRFHITKYPTLKIMMNGKLHKREYRGQRSTEAMAQYLRDLLKDPILPIHSHDEFSKIDEKKGAIVTYFNTDAGFKKLEYDILRKVARDLRDDCKFYWVTGGPTGQHLSPNKILSIKFKPPRSRPSINDLEFPTDLRSYDELTTWATDKCIPLVREITFENAEELTEEGLPFLILFHHPEDKETVDLFTKIVNKELLSESGNINFLLADGIKFAHPLMHLGKTSKDLPLVAIDSFRHMYMFPHFDDIRLPGKLKEFVQDLYSGKLHREFHYGPDPTSNHHHDHVTQQQVQTQPPESTFAKLAPSRNRYTLLKDEL</sequence>
<dbReference type="GO" id="GO:0003756">
    <property type="term" value="F:protein disulfide isomerase activity"/>
    <property type="evidence" value="ECO:0007669"/>
    <property type="project" value="TreeGrafter"/>
</dbReference>
<dbReference type="GO" id="GO:0005793">
    <property type="term" value="C:endoplasmic reticulum-Golgi intermediate compartment"/>
    <property type="evidence" value="ECO:0007669"/>
    <property type="project" value="TreeGrafter"/>
</dbReference>
<dbReference type="PANTHER" id="PTHR46295:SF1">
    <property type="entry name" value="ENDOPLASMIC RETICULUM RESIDENT PROTEIN 44"/>
    <property type="match status" value="1"/>
</dbReference>
<evidence type="ECO:0000313" key="2">
    <source>
        <dbReference type="EMBL" id="KPL97881.1"/>
    </source>
</evidence>
<dbReference type="PANTHER" id="PTHR46295">
    <property type="entry name" value="ENDOPLASMIC RETICULUM RESIDENT PROTEIN 44"/>
    <property type="match status" value="1"/>
</dbReference>
<name>A0A131ZTN0_SARSC</name>
<dbReference type="SUPFAM" id="SSF52833">
    <property type="entry name" value="Thioredoxin-like"/>
    <property type="match status" value="3"/>
</dbReference>